<keyword evidence="3" id="KW-1185">Reference proteome</keyword>
<dbReference type="AlphaFoldDB" id="A0A9P6PMQ0"/>
<dbReference type="Proteomes" id="UP000726737">
    <property type="component" value="Unassembled WGS sequence"/>
</dbReference>
<feature type="compositionally biased region" description="Low complexity" evidence="1">
    <location>
        <begin position="206"/>
        <end position="227"/>
    </location>
</feature>
<evidence type="ECO:0000256" key="1">
    <source>
        <dbReference type="SAM" id="MobiDB-lite"/>
    </source>
</evidence>
<feature type="region of interest" description="Disordered" evidence="1">
    <location>
        <begin position="203"/>
        <end position="253"/>
    </location>
</feature>
<name>A0A9P6PMQ0_9FUNG</name>
<protein>
    <submittedName>
        <fullName evidence="2">Uncharacterized protein</fullName>
    </submittedName>
</protein>
<proteinExistence type="predicted"/>
<feature type="compositionally biased region" description="Low complexity" evidence="1">
    <location>
        <begin position="129"/>
        <end position="161"/>
    </location>
</feature>
<accession>A0A9P6PMQ0</accession>
<reference evidence="2" key="1">
    <citation type="journal article" date="2020" name="Fungal Divers.">
        <title>Resolving the Mortierellaceae phylogeny through synthesis of multi-gene phylogenetics and phylogenomics.</title>
        <authorList>
            <person name="Vandepol N."/>
            <person name="Liber J."/>
            <person name="Desiro A."/>
            <person name="Na H."/>
            <person name="Kennedy M."/>
            <person name="Barry K."/>
            <person name="Grigoriev I.V."/>
            <person name="Miller A.N."/>
            <person name="O'Donnell K."/>
            <person name="Stajich J.E."/>
            <person name="Bonito G."/>
        </authorList>
    </citation>
    <scope>NUCLEOTIDE SEQUENCE</scope>
    <source>
        <strain evidence="2">KOD948</strain>
    </source>
</reference>
<evidence type="ECO:0000313" key="2">
    <source>
        <dbReference type="EMBL" id="KAG0249025.1"/>
    </source>
</evidence>
<dbReference type="OrthoDB" id="2447368at2759"/>
<evidence type="ECO:0000313" key="3">
    <source>
        <dbReference type="Proteomes" id="UP000726737"/>
    </source>
</evidence>
<organism evidence="2 3">
    <name type="scientific">Mortierella polycephala</name>
    <dbReference type="NCBI Taxonomy" id="41804"/>
    <lineage>
        <taxon>Eukaryota</taxon>
        <taxon>Fungi</taxon>
        <taxon>Fungi incertae sedis</taxon>
        <taxon>Mucoromycota</taxon>
        <taxon>Mortierellomycotina</taxon>
        <taxon>Mortierellomycetes</taxon>
        <taxon>Mortierellales</taxon>
        <taxon>Mortierellaceae</taxon>
        <taxon>Mortierella</taxon>
    </lineage>
</organism>
<comment type="caution">
    <text evidence="2">The sequence shown here is derived from an EMBL/GenBank/DDBJ whole genome shotgun (WGS) entry which is preliminary data.</text>
</comment>
<sequence>MATLVNFISQRIHLPLSPSVKYCDGGDYFTAGAAQGKQQQPKSVFSQLAVKGDQRQRAVQQFPCEERHSFNPHYQHNLWSASPALSTPPSLCPSSSNSSPSSIYTSSCHSSLSRATGSRFLAHEPQYTSSSSSYSSARGFPTTSTMTTSSSSSNNKQSYSSYHRAKRNARLQQLQQRDHHEWMFGISDDDDLHIDNESGSWTACASPVDSPISPVSSSSAGSSLMRHSSTRSQPGHVADVFQSEPQQPKKKRSMVTFSPVILHHPTPSGEQHSIPSAANVLPSISESSLSTLARSSTAATITTLATTAIVNQQQPKSDAGRLTAKESLMRIAQCGKSQDGWCPQSAGQYTQRYAETRPRAMMLDGRRRGRH</sequence>
<dbReference type="EMBL" id="JAAAJA010000881">
    <property type="protein sequence ID" value="KAG0249025.1"/>
    <property type="molecule type" value="Genomic_DNA"/>
</dbReference>
<gene>
    <name evidence="2" type="ORF">BG011_009663</name>
</gene>
<feature type="region of interest" description="Disordered" evidence="1">
    <location>
        <begin position="126"/>
        <end position="174"/>
    </location>
</feature>